<name>A0ACC1CPQ5_9NEOP</name>
<dbReference type="Proteomes" id="UP000824533">
    <property type="component" value="Linkage Group LG19"/>
</dbReference>
<dbReference type="EMBL" id="CM034405">
    <property type="protein sequence ID" value="KAJ0173566.1"/>
    <property type="molecule type" value="Genomic_DNA"/>
</dbReference>
<keyword evidence="2" id="KW-1185">Reference proteome</keyword>
<accession>A0ACC1CPQ5</accession>
<reference evidence="1 2" key="1">
    <citation type="journal article" date="2021" name="Front. Genet.">
        <title>Chromosome-Level Genome Assembly Reveals Significant Gene Expansion in the Toll and IMD Signaling Pathways of Dendrolimus kikuchii.</title>
        <authorList>
            <person name="Zhou J."/>
            <person name="Wu P."/>
            <person name="Xiong Z."/>
            <person name="Liu N."/>
            <person name="Zhao N."/>
            <person name="Ji M."/>
            <person name="Qiu Y."/>
            <person name="Yang B."/>
        </authorList>
    </citation>
    <scope>NUCLEOTIDE SEQUENCE [LARGE SCALE GENOMIC DNA]</scope>
    <source>
        <strain evidence="1">Ann1</strain>
    </source>
</reference>
<sequence length="507" mass="58901">MIILTCEIICFSIAIFGLIYIWFYYKFTYWLRKGVDGPKPMFPCGNLQKVLRSKEQFFQPYCDNYFKYKNLPYVGMYSFQRPVLLINDLDIAKLILIKDFEYFQSRGTFAGGPSDPLSENLFNIHGTPWKNLRLKMTPSFSSAKVKSMYSIVNDISTQAVKYAESFYAKQEAVNFTELYSKYAMEIIANVGFGVECNGFTNPRSEFYTKGTEYFDNPSLYWRLIRSLSFFAPDLFGKLKIKRITQELEDFFFNLVKNTVEYRKKHSYKRNDFLQSLIELKDGYSDETLKLSSFTMMDIAANAMLYMIAGYETSATTGQFAAYLLAANPQIQKKAREEIFRVLARHDGEFSFEAQNEMIYMNMVIDESMRMYPSMRAIFRRCNKEYQLPTGLVIEKGTMVFIPANAIHMDPDLYPDPEKFEPERFSSENKTKMHPCQWIPFGEGPKKCLGIRQGYIQTKMALVKILLKYELLLDERMTVPIKIKASSLVCAAEGGIWLKLRTLDALNQ</sequence>
<gene>
    <name evidence="1" type="ORF">K1T71_010715</name>
</gene>
<proteinExistence type="predicted"/>
<comment type="caution">
    <text evidence="1">The sequence shown here is derived from an EMBL/GenBank/DDBJ whole genome shotgun (WGS) entry which is preliminary data.</text>
</comment>
<organism evidence="1 2">
    <name type="scientific">Dendrolimus kikuchii</name>
    <dbReference type="NCBI Taxonomy" id="765133"/>
    <lineage>
        <taxon>Eukaryota</taxon>
        <taxon>Metazoa</taxon>
        <taxon>Ecdysozoa</taxon>
        <taxon>Arthropoda</taxon>
        <taxon>Hexapoda</taxon>
        <taxon>Insecta</taxon>
        <taxon>Pterygota</taxon>
        <taxon>Neoptera</taxon>
        <taxon>Endopterygota</taxon>
        <taxon>Lepidoptera</taxon>
        <taxon>Glossata</taxon>
        <taxon>Ditrysia</taxon>
        <taxon>Bombycoidea</taxon>
        <taxon>Lasiocampidae</taxon>
        <taxon>Dendrolimus</taxon>
    </lineage>
</organism>
<evidence type="ECO:0000313" key="1">
    <source>
        <dbReference type="EMBL" id="KAJ0173566.1"/>
    </source>
</evidence>
<protein>
    <submittedName>
        <fullName evidence="1">Uncharacterized protein</fullName>
    </submittedName>
</protein>
<evidence type="ECO:0000313" key="2">
    <source>
        <dbReference type="Proteomes" id="UP000824533"/>
    </source>
</evidence>